<dbReference type="Pfam" id="PF00067">
    <property type="entry name" value="p450"/>
    <property type="match status" value="1"/>
</dbReference>
<keyword evidence="4" id="KW-0349">Heme</keyword>
<protein>
    <submittedName>
        <fullName evidence="10">Cinnamate-4-hydroxylase</fullName>
    </submittedName>
</protein>
<dbReference type="Gene3D" id="1.10.630.10">
    <property type="entry name" value="Cytochrome P450"/>
    <property type="match status" value="1"/>
</dbReference>
<dbReference type="GO" id="GO:0020037">
    <property type="term" value="F:heme binding"/>
    <property type="evidence" value="ECO:0007669"/>
    <property type="project" value="InterPro"/>
</dbReference>
<dbReference type="Proteomes" id="UP000585474">
    <property type="component" value="Unassembled WGS sequence"/>
</dbReference>
<dbReference type="OrthoDB" id="781648at2759"/>
<evidence type="ECO:0000256" key="1">
    <source>
        <dbReference type="ARBA" id="ARBA00001971"/>
    </source>
</evidence>
<evidence type="ECO:0000256" key="9">
    <source>
        <dbReference type="SAM" id="MobiDB-lite"/>
    </source>
</evidence>
<feature type="region of interest" description="Disordered" evidence="9">
    <location>
        <begin position="112"/>
        <end position="157"/>
    </location>
</feature>
<evidence type="ECO:0000256" key="6">
    <source>
        <dbReference type="ARBA" id="ARBA00023002"/>
    </source>
</evidence>
<dbReference type="GO" id="GO:0009808">
    <property type="term" value="P:lignin metabolic process"/>
    <property type="evidence" value="ECO:0007669"/>
    <property type="project" value="TreeGrafter"/>
</dbReference>
<dbReference type="InterPro" id="IPR001128">
    <property type="entry name" value="Cyt_P450"/>
</dbReference>
<accession>A0A7J0GRJ4</accession>
<organism evidence="10 11">
    <name type="scientific">Actinidia rufa</name>
    <dbReference type="NCBI Taxonomy" id="165716"/>
    <lineage>
        <taxon>Eukaryota</taxon>
        <taxon>Viridiplantae</taxon>
        <taxon>Streptophyta</taxon>
        <taxon>Embryophyta</taxon>
        <taxon>Tracheophyta</taxon>
        <taxon>Spermatophyta</taxon>
        <taxon>Magnoliopsida</taxon>
        <taxon>eudicotyledons</taxon>
        <taxon>Gunneridae</taxon>
        <taxon>Pentapetalae</taxon>
        <taxon>asterids</taxon>
        <taxon>Ericales</taxon>
        <taxon>Actinidiaceae</taxon>
        <taxon>Actinidia</taxon>
    </lineage>
</organism>
<keyword evidence="8" id="KW-0503">Monooxygenase</keyword>
<comment type="subcellular location">
    <subcellularLocation>
        <location evidence="2">Membrane</location>
        <topology evidence="2">Single-pass membrane protein</topology>
    </subcellularLocation>
</comment>
<evidence type="ECO:0000256" key="5">
    <source>
        <dbReference type="ARBA" id="ARBA00022723"/>
    </source>
</evidence>
<dbReference type="GO" id="GO:0016020">
    <property type="term" value="C:membrane"/>
    <property type="evidence" value="ECO:0007669"/>
    <property type="project" value="UniProtKB-SubCell"/>
</dbReference>
<keyword evidence="5" id="KW-0479">Metal-binding</keyword>
<dbReference type="PANTHER" id="PTHR47948:SF4">
    <property type="entry name" value="TRANS-CINNAMATE 4-MONOOXYGENASE"/>
    <property type="match status" value="1"/>
</dbReference>
<dbReference type="GO" id="GO:0005506">
    <property type="term" value="F:iron ion binding"/>
    <property type="evidence" value="ECO:0007669"/>
    <property type="project" value="InterPro"/>
</dbReference>
<evidence type="ECO:0000313" key="11">
    <source>
        <dbReference type="Proteomes" id="UP000585474"/>
    </source>
</evidence>
<evidence type="ECO:0000256" key="8">
    <source>
        <dbReference type="ARBA" id="ARBA00023033"/>
    </source>
</evidence>
<name>A0A7J0GRJ4_9ERIC</name>
<comment type="similarity">
    <text evidence="3">Belongs to the cytochrome P450 family.</text>
</comment>
<dbReference type="GO" id="GO:0016710">
    <property type="term" value="F:trans-cinnamate 4-monooxygenase activity"/>
    <property type="evidence" value="ECO:0007669"/>
    <property type="project" value="TreeGrafter"/>
</dbReference>
<dbReference type="AlphaFoldDB" id="A0A7J0GRJ4"/>
<dbReference type="EMBL" id="BJWL01000023">
    <property type="protein sequence ID" value="GFZ13403.1"/>
    <property type="molecule type" value="Genomic_DNA"/>
</dbReference>
<dbReference type="SUPFAM" id="SSF48264">
    <property type="entry name" value="Cytochrome P450"/>
    <property type="match status" value="1"/>
</dbReference>
<keyword evidence="11" id="KW-1185">Reference proteome</keyword>
<proteinExistence type="inferred from homology"/>
<reference evidence="10 11" key="1">
    <citation type="submission" date="2019-07" db="EMBL/GenBank/DDBJ databases">
        <title>De Novo Assembly of kiwifruit Actinidia rufa.</title>
        <authorList>
            <person name="Sugita-Konishi S."/>
            <person name="Sato K."/>
            <person name="Mori E."/>
            <person name="Abe Y."/>
            <person name="Kisaki G."/>
            <person name="Hamano K."/>
            <person name="Suezawa K."/>
            <person name="Otani M."/>
            <person name="Fukuda T."/>
            <person name="Manabe T."/>
            <person name="Gomi K."/>
            <person name="Tabuchi M."/>
            <person name="Akimitsu K."/>
            <person name="Kataoka I."/>
        </authorList>
    </citation>
    <scope>NUCLEOTIDE SEQUENCE [LARGE SCALE GENOMIC DNA]</scope>
    <source>
        <strain evidence="11">cv. Fuchu</strain>
    </source>
</reference>
<dbReference type="PANTHER" id="PTHR47948">
    <property type="entry name" value="TRANS-CINNAMATE 4-MONOOXYGENASE"/>
    <property type="match status" value="1"/>
</dbReference>
<keyword evidence="7" id="KW-0408">Iron</keyword>
<evidence type="ECO:0000313" key="10">
    <source>
        <dbReference type="EMBL" id="GFZ13403.1"/>
    </source>
</evidence>
<keyword evidence="6" id="KW-0560">Oxidoreductase</keyword>
<evidence type="ECO:0000256" key="4">
    <source>
        <dbReference type="ARBA" id="ARBA00022617"/>
    </source>
</evidence>
<evidence type="ECO:0000256" key="2">
    <source>
        <dbReference type="ARBA" id="ARBA00004167"/>
    </source>
</evidence>
<evidence type="ECO:0000256" key="3">
    <source>
        <dbReference type="ARBA" id="ARBA00010617"/>
    </source>
</evidence>
<comment type="cofactor">
    <cofactor evidence="1">
        <name>heme</name>
        <dbReference type="ChEBI" id="CHEBI:30413"/>
    </cofactor>
</comment>
<gene>
    <name evidence="10" type="ORF">Acr_23g0017880</name>
</gene>
<comment type="caution">
    <text evidence="10">The sequence shown here is derived from an EMBL/GenBank/DDBJ whole genome shotgun (WGS) entry which is preliminary data.</text>
</comment>
<sequence>MDLFLLEKALLGLFLATILAISLSKVRGQRFKLSPGPIPVPAFGNLLQVGDDLNYRNLSDLARKFGKILLLRIGQRNLVFVSSPDIAKDVLRTQGGQDMVFTVYGDHLEEDTADHDRPRLHPQSGPAVPGRVGGRGVSGSGGRADRPGGRGEWDRASEAVVAADVQQHVPDHVLSEVR</sequence>
<feature type="compositionally biased region" description="Basic and acidic residues" evidence="9">
    <location>
        <begin position="143"/>
        <end position="157"/>
    </location>
</feature>
<feature type="compositionally biased region" description="Gly residues" evidence="9">
    <location>
        <begin position="131"/>
        <end position="142"/>
    </location>
</feature>
<evidence type="ECO:0000256" key="7">
    <source>
        <dbReference type="ARBA" id="ARBA00023004"/>
    </source>
</evidence>
<dbReference type="InterPro" id="IPR036396">
    <property type="entry name" value="Cyt_P450_sf"/>
</dbReference>